<sequence length="222" mass="24680">MRQRRELIRTGVTVEQLVKALADLIVDGKLSPGEKLDEVGLAARFEVSRTPVREALRQLCAMGLVERPPNKSAVVTTVSDAFLTSMFEAMAELESICARLSAERMSVQERLHLQEIHVSSAQIIKERNTERYSAFNIDFHNCLYVGARNAHIQTVVTQTRARLAPFRRAQFRLEGRLQQSWKEHDKIVEAILCGAGPAAASAAYSHVSIVGAASIIFAKHED</sequence>
<dbReference type="Gene3D" id="1.20.120.530">
    <property type="entry name" value="GntR ligand-binding domain-like"/>
    <property type="match status" value="1"/>
</dbReference>
<dbReference type="Gene3D" id="1.10.10.10">
    <property type="entry name" value="Winged helix-like DNA-binding domain superfamily/Winged helix DNA-binding domain"/>
    <property type="match status" value="1"/>
</dbReference>
<dbReference type="Pfam" id="PF07729">
    <property type="entry name" value="FCD"/>
    <property type="match status" value="1"/>
</dbReference>
<dbReference type="SMART" id="SM00345">
    <property type="entry name" value="HTH_GNTR"/>
    <property type="match status" value="1"/>
</dbReference>
<dbReference type="Proteomes" id="UP000298664">
    <property type="component" value="Chromosome Linear"/>
</dbReference>
<organism evidence="5 6">
    <name type="scientific">Agrobacterium larrymoorei</name>
    <dbReference type="NCBI Taxonomy" id="160699"/>
    <lineage>
        <taxon>Bacteria</taxon>
        <taxon>Pseudomonadati</taxon>
        <taxon>Pseudomonadota</taxon>
        <taxon>Alphaproteobacteria</taxon>
        <taxon>Hyphomicrobiales</taxon>
        <taxon>Rhizobiaceae</taxon>
        <taxon>Rhizobium/Agrobacterium group</taxon>
        <taxon>Agrobacterium</taxon>
    </lineage>
</organism>
<evidence type="ECO:0000313" key="6">
    <source>
        <dbReference type="Proteomes" id="UP000298664"/>
    </source>
</evidence>
<evidence type="ECO:0000259" key="4">
    <source>
        <dbReference type="PROSITE" id="PS50949"/>
    </source>
</evidence>
<dbReference type="AlphaFoldDB" id="A0AAF0HFB0"/>
<evidence type="ECO:0000313" key="5">
    <source>
        <dbReference type="EMBL" id="WHA43521.1"/>
    </source>
</evidence>
<dbReference type="InterPro" id="IPR000524">
    <property type="entry name" value="Tscrpt_reg_HTH_GntR"/>
</dbReference>
<feature type="domain" description="HTH gntR-type" evidence="4">
    <location>
        <begin position="11"/>
        <end position="78"/>
    </location>
</feature>
<dbReference type="PROSITE" id="PS50949">
    <property type="entry name" value="HTH_GNTR"/>
    <property type="match status" value="1"/>
</dbReference>
<name>A0AAF0HFB0_9HYPH</name>
<protein>
    <submittedName>
        <fullName evidence="5">GntR family transcriptional regulator</fullName>
    </submittedName>
</protein>
<dbReference type="EMBL" id="CP124734">
    <property type="protein sequence ID" value="WHA43521.1"/>
    <property type="molecule type" value="Genomic_DNA"/>
</dbReference>
<keyword evidence="3" id="KW-0804">Transcription</keyword>
<dbReference type="RefSeq" id="WP_137395657.1">
    <property type="nucleotide sequence ID" value="NZ_CP124734.1"/>
</dbReference>
<reference evidence="5" key="1">
    <citation type="submission" date="2023-05" db="EMBL/GenBank/DDBJ databases">
        <title>Complete genome sequence of Agrobacterium larrymoorei CFBP5477.</title>
        <authorList>
            <person name="Yen H.-C."/>
            <person name="Chou L."/>
            <person name="Lin Y.-C."/>
            <person name="Lai E.-M."/>
            <person name="Kuo C.-H."/>
        </authorList>
    </citation>
    <scope>NUCLEOTIDE SEQUENCE</scope>
    <source>
        <strain evidence="5">CFBP5477</strain>
    </source>
</reference>
<dbReference type="SMART" id="SM00895">
    <property type="entry name" value="FCD"/>
    <property type="match status" value="1"/>
</dbReference>
<gene>
    <name evidence="5" type="ORF">CFBP5477_020040</name>
</gene>
<keyword evidence="2" id="KW-0238">DNA-binding</keyword>
<dbReference type="CDD" id="cd07377">
    <property type="entry name" value="WHTH_GntR"/>
    <property type="match status" value="1"/>
</dbReference>
<dbReference type="InterPro" id="IPR008920">
    <property type="entry name" value="TF_FadR/GntR_C"/>
</dbReference>
<dbReference type="SUPFAM" id="SSF48008">
    <property type="entry name" value="GntR ligand-binding domain-like"/>
    <property type="match status" value="1"/>
</dbReference>
<keyword evidence="1" id="KW-0805">Transcription regulation</keyword>
<evidence type="ECO:0000256" key="3">
    <source>
        <dbReference type="ARBA" id="ARBA00023163"/>
    </source>
</evidence>
<dbReference type="SUPFAM" id="SSF46785">
    <property type="entry name" value="Winged helix' DNA-binding domain"/>
    <property type="match status" value="1"/>
</dbReference>
<accession>A0AAF0HFB0</accession>
<dbReference type="InterPro" id="IPR036388">
    <property type="entry name" value="WH-like_DNA-bd_sf"/>
</dbReference>
<dbReference type="GO" id="GO:0003700">
    <property type="term" value="F:DNA-binding transcription factor activity"/>
    <property type="evidence" value="ECO:0007669"/>
    <property type="project" value="InterPro"/>
</dbReference>
<proteinExistence type="predicted"/>
<dbReference type="InterPro" id="IPR036390">
    <property type="entry name" value="WH_DNA-bd_sf"/>
</dbReference>
<dbReference type="InterPro" id="IPR011711">
    <property type="entry name" value="GntR_C"/>
</dbReference>
<dbReference type="PANTHER" id="PTHR43537:SF49">
    <property type="entry name" value="TRANSCRIPTIONAL REGULATORY PROTEIN"/>
    <property type="match status" value="1"/>
</dbReference>
<dbReference type="Pfam" id="PF00392">
    <property type="entry name" value="GntR"/>
    <property type="match status" value="1"/>
</dbReference>
<dbReference type="GO" id="GO:0003677">
    <property type="term" value="F:DNA binding"/>
    <property type="evidence" value="ECO:0007669"/>
    <property type="project" value="UniProtKB-KW"/>
</dbReference>
<dbReference type="PANTHER" id="PTHR43537">
    <property type="entry name" value="TRANSCRIPTIONAL REGULATOR, GNTR FAMILY"/>
    <property type="match status" value="1"/>
</dbReference>
<evidence type="ECO:0000256" key="2">
    <source>
        <dbReference type="ARBA" id="ARBA00023125"/>
    </source>
</evidence>
<evidence type="ECO:0000256" key="1">
    <source>
        <dbReference type="ARBA" id="ARBA00023015"/>
    </source>
</evidence>